<dbReference type="GO" id="GO:0000976">
    <property type="term" value="F:transcription cis-regulatory region binding"/>
    <property type="evidence" value="ECO:0007669"/>
    <property type="project" value="TreeGrafter"/>
</dbReference>
<organism evidence="4 5">
    <name type="scientific">Luteibacter rhizovicinus DSM 16549</name>
    <dbReference type="NCBI Taxonomy" id="1440763"/>
    <lineage>
        <taxon>Bacteria</taxon>
        <taxon>Pseudomonadati</taxon>
        <taxon>Pseudomonadota</taxon>
        <taxon>Gammaproteobacteria</taxon>
        <taxon>Lysobacterales</taxon>
        <taxon>Rhodanobacteraceae</taxon>
        <taxon>Luteibacter</taxon>
    </lineage>
</organism>
<dbReference type="PRINTS" id="PR00455">
    <property type="entry name" value="HTHTETR"/>
</dbReference>
<evidence type="ECO:0000313" key="5">
    <source>
        <dbReference type="Proteomes" id="UP000182987"/>
    </source>
</evidence>
<dbReference type="PANTHER" id="PTHR30055">
    <property type="entry name" value="HTH-TYPE TRANSCRIPTIONAL REGULATOR RUTR"/>
    <property type="match status" value="1"/>
</dbReference>
<dbReference type="KEGG" id="lrz:BJI69_14810"/>
<dbReference type="Pfam" id="PF09209">
    <property type="entry name" value="CecR_C"/>
    <property type="match status" value="1"/>
</dbReference>
<evidence type="ECO:0000256" key="1">
    <source>
        <dbReference type="ARBA" id="ARBA00023015"/>
    </source>
</evidence>
<evidence type="ECO:0000256" key="2">
    <source>
        <dbReference type="ARBA" id="ARBA00023125"/>
    </source>
</evidence>
<dbReference type="InterPro" id="IPR009057">
    <property type="entry name" value="Homeodomain-like_sf"/>
</dbReference>
<accession>A0A0G9HII4</accession>
<protein>
    <submittedName>
        <fullName evidence="4">Uncharacterized protein</fullName>
    </submittedName>
</protein>
<dbReference type="Gene3D" id="1.10.10.60">
    <property type="entry name" value="Homeodomain-like"/>
    <property type="match status" value="1"/>
</dbReference>
<evidence type="ECO:0000313" key="4">
    <source>
        <dbReference type="EMBL" id="APG05040.1"/>
    </source>
</evidence>
<dbReference type="PROSITE" id="PS50977">
    <property type="entry name" value="HTH_TETR_2"/>
    <property type="match status" value="1"/>
</dbReference>
<evidence type="ECO:0000256" key="3">
    <source>
        <dbReference type="ARBA" id="ARBA00023163"/>
    </source>
</evidence>
<dbReference type="InterPro" id="IPR036271">
    <property type="entry name" value="Tet_transcr_reg_TetR-rel_C_sf"/>
</dbReference>
<dbReference type="Proteomes" id="UP000182987">
    <property type="component" value="Chromosome"/>
</dbReference>
<dbReference type="PANTHER" id="PTHR30055:SF234">
    <property type="entry name" value="HTH-TYPE TRANSCRIPTIONAL REGULATOR BETI"/>
    <property type="match status" value="1"/>
</dbReference>
<dbReference type="RefSeq" id="WP_046967096.1">
    <property type="nucleotide sequence ID" value="NZ_CP017480.1"/>
</dbReference>
<keyword evidence="2" id="KW-0238">DNA-binding</keyword>
<sequence>MADPHLPKSHATKRATRQDGDQTRSHLLDIAGRLFAEHGYLGTSSKEICLRAGVNMAAVNYHFGSRDGLYGAVLVEAHRQVVSQESLLTFVQSDLSPRDKLRSLIAHFVAQAGLGEKSWGFRVVLREMMSPSPMAPTLINEAIAPKAGIVAGLMAGYLDLPLTHPAVQRGMMMTIVPCITMLLGPESLRTTVMPALNPSSEGLVEDMTTFVLAGLDALSAKHAR</sequence>
<dbReference type="SUPFAM" id="SSF46689">
    <property type="entry name" value="Homeodomain-like"/>
    <property type="match status" value="1"/>
</dbReference>
<proteinExistence type="predicted"/>
<dbReference type="STRING" id="1440763.BJI69_14810"/>
<dbReference type="EMBL" id="CP017480">
    <property type="protein sequence ID" value="APG05040.1"/>
    <property type="molecule type" value="Genomic_DNA"/>
</dbReference>
<dbReference type="InterPro" id="IPR015292">
    <property type="entry name" value="Tscrpt_reg_YbiH_C"/>
</dbReference>
<keyword evidence="1" id="KW-0805">Transcription regulation</keyword>
<dbReference type="OrthoDB" id="9151800at2"/>
<dbReference type="InterPro" id="IPR001647">
    <property type="entry name" value="HTH_TetR"/>
</dbReference>
<reference evidence="5" key="1">
    <citation type="submission" date="2016-09" db="EMBL/GenBank/DDBJ databases">
        <authorList>
            <person name="Lysoe E."/>
        </authorList>
    </citation>
    <scope>NUCLEOTIDE SEQUENCE [LARGE SCALE GENOMIC DNA]</scope>
    <source>
        <strain evidence="5">LJ96T</strain>
    </source>
</reference>
<dbReference type="AlphaFoldDB" id="A0A0G9HII4"/>
<dbReference type="GO" id="GO:0003700">
    <property type="term" value="F:DNA-binding transcription factor activity"/>
    <property type="evidence" value="ECO:0007669"/>
    <property type="project" value="TreeGrafter"/>
</dbReference>
<dbReference type="Gene3D" id="1.10.357.10">
    <property type="entry name" value="Tetracycline Repressor, domain 2"/>
    <property type="match status" value="1"/>
</dbReference>
<keyword evidence="3" id="KW-0804">Transcription</keyword>
<dbReference type="PATRIC" id="fig|1440763.5.peg.1264"/>
<dbReference type="Pfam" id="PF00440">
    <property type="entry name" value="TetR_N"/>
    <property type="match status" value="1"/>
</dbReference>
<gene>
    <name evidence="4" type="ORF">BJI69_14810</name>
</gene>
<dbReference type="InterPro" id="IPR050109">
    <property type="entry name" value="HTH-type_TetR-like_transc_reg"/>
</dbReference>
<dbReference type="SUPFAM" id="SSF48498">
    <property type="entry name" value="Tetracyclin repressor-like, C-terminal domain"/>
    <property type="match status" value="1"/>
</dbReference>
<keyword evidence="5" id="KW-1185">Reference proteome</keyword>
<name>A0A0G9HII4_9GAMM</name>